<sequence length="67" mass="8026">MTSEDLVYCSHLFRTICNISLQIRLHPISTSSYYFLQVPPQEKWDFLPKHNDKRIAYYIDMLLLICC</sequence>
<name>A0ACB9DJ68_ARCLA</name>
<gene>
    <name evidence="1" type="ORF">L6452_09055</name>
</gene>
<evidence type="ECO:0000313" key="2">
    <source>
        <dbReference type="Proteomes" id="UP001055879"/>
    </source>
</evidence>
<comment type="caution">
    <text evidence="1">The sequence shown here is derived from an EMBL/GenBank/DDBJ whole genome shotgun (WGS) entry which is preliminary data.</text>
</comment>
<reference evidence="1 2" key="2">
    <citation type="journal article" date="2022" name="Mol. Ecol. Resour.">
        <title>The genomes of chicory, endive, great burdock and yacon provide insights into Asteraceae paleo-polyploidization history and plant inulin production.</title>
        <authorList>
            <person name="Fan W."/>
            <person name="Wang S."/>
            <person name="Wang H."/>
            <person name="Wang A."/>
            <person name="Jiang F."/>
            <person name="Liu H."/>
            <person name="Zhao H."/>
            <person name="Xu D."/>
            <person name="Zhang Y."/>
        </authorList>
    </citation>
    <scope>NUCLEOTIDE SEQUENCE [LARGE SCALE GENOMIC DNA]</scope>
    <source>
        <strain evidence="2">cv. Niubang</strain>
    </source>
</reference>
<organism evidence="1 2">
    <name type="scientific">Arctium lappa</name>
    <name type="common">Greater burdock</name>
    <name type="synonym">Lappa major</name>
    <dbReference type="NCBI Taxonomy" id="4217"/>
    <lineage>
        <taxon>Eukaryota</taxon>
        <taxon>Viridiplantae</taxon>
        <taxon>Streptophyta</taxon>
        <taxon>Embryophyta</taxon>
        <taxon>Tracheophyta</taxon>
        <taxon>Spermatophyta</taxon>
        <taxon>Magnoliopsida</taxon>
        <taxon>eudicotyledons</taxon>
        <taxon>Gunneridae</taxon>
        <taxon>Pentapetalae</taxon>
        <taxon>asterids</taxon>
        <taxon>campanulids</taxon>
        <taxon>Asterales</taxon>
        <taxon>Asteraceae</taxon>
        <taxon>Carduoideae</taxon>
        <taxon>Cardueae</taxon>
        <taxon>Arctiinae</taxon>
        <taxon>Arctium</taxon>
    </lineage>
</organism>
<reference evidence="2" key="1">
    <citation type="journal article" date="2022" name="Mol. Ecol. Resour.">
        <title>The genomes of chicory, endive, great burdock and yacon provide insights into Asteraceae palaeo-polyploidization history and plant inulin production.</title>
        <authorList>
            <person name="Fan W."/>
            <person name="Wang S."/>
            <person name="Wang H."/>
            <person name="Wang A."/>
            <person name="Jiang F."/>
            <person name="Liu H."/>
            <person name="Zhao H."/>
            <person name="Xu D."/>
            <person name="Zhang Y."/>
        </authorList>
    </citation>
    <scope>NUCLEOTIDE SEQUENCE [LARGE SCALE GENOMIC DNA]</scope>
    <source>
        <strain evidence="2">cv. Niubang</strain>
    </source>
</reference>
<accession>A0ACB9DJ68</accession>
<keyword evidence="2" id="KW-1185">Reference proteome</keyword>
<dbReference type="Proteomes" id="UP001055879">
    <property type="component" value="Linkage Group LG03"/>
</dbReference>
<protein>
    <submittedName>
        <fullName evidence="1">Uncharacterized protein</fullName>
    </submittedName>
</protein>
<evidence type="ECO:0000313" key="1">
    <source>
        <dbReference type="EMBL" id="KAI3746617.1"/>
    </source>
</evidence>
<proteinExistence type="predicted"/>
<dbReference type="EMBL" id="CM042049">
    <property type="protein sequence ID" value="KAI3746617.1"/>
    <property type="molecule type" value="Genomic_DNA"/>
</dbReference>